<accession>A0A7C4NSS2</accession>
<comment type="caution">
    <text evidence="1">The sequence shown here is derived from an EMBL/GenBank/DDBJ whole genome shotgun (WGS) entry which is preliminary data.</text>
</comment>
<name>A0A7C4NSS2_9BACT</name>
<dbReference type="EMBL" id="DRWR01000035">
    <property type="protein sequence ID" value="HHQ15603.1"/>
    <property type="molecule type" value="Genomic_DNA"/>
</dbReference>
<organism evidence="1">
    <name type="scientific">Thermodesulfobacterium geofontis</name>
    <dbReference type="NCBI Taxonomy" id="1295609"/>
    <lineage>
        <taxon>Bacteria</taxon>
        <taxon>Pseudomonadati</taxon>
        <taxon>Thermodesulfobacteriota</taxon>
        <taxon>Thermodesulfobacteria</taxon>
        <taxon>Thermodesulfobacteriales</taxon>
        <taxon>Thermodesulfobacteriaceae</taxon>
        <taxon>Thermodesulfobacterium</taxon>
    </lineage>
</organism>
<evidence type="ECO:0000313" key="1">
    <source>
        <dbReference type="EMBL" id="HGQ85177.1"/>
    </source>
</evidence>
<dbReference type="EMBL" id="DSZN01000036">
    <property type="protein sequence ID" value="HGQ85177.1"/>
    <property type="molecule type" value="Genomic_DNA"/>
</dbReference>
<dbReference type="AlphaFoldDB" id="A0A7C4NSS2"/>
<reference evidence="1" key="1">
    <citation type="journal article" date="2020" name="mSystems">
        <title>Genome- and Community-Level Interaction Insights into Carbon Utilization and Element Cycling Functions of Hydrothermarchaeota in Hydrothermal Sediment.</title>
        <authorList>
            <person name="Zhou Z."/>
            <person name="Liu Y."/>
            <person name="Xu W."/>
            <person name="Pan J."/>
            <person name="Luo Z.H."/>
            <person name="Li M."/>
        </authorList>
    </citation>
    <scope>NUCLEOTIDE SEQUENCE [LARGE SCALE GENOMIC DNA]</scope>
    <source>
        <strain evidence="2">SpSt-106</strain>
        <strain evidence="1">SpSt-6</strain>
    </source>
</reference>
<evidence type="ECO:0000313" key="2">
    <source>
        <dbReference type="EMBL" id="HHQ15603.1"/>
    </source>
</evidence>
<proteinExistence type="predicted"/>
<gene>
    <name evidence="2" type="ORF">ENM15_02135</name>
    <name evidence="1" type="ORF">ENT66_02035</name>
</gene>
<sequence length="83" mass="9841">MQIYFTEDKTVVDKVTGEVFNLEEELGVWTWDKKIYVYSRLPKKEKFKTLIHEIVECFLVVYLGIKQEKAHKIASLVERIASF</sequence>
<protein>
    <submittedName>
        <fullName evidence="1">Uncharacterized protein</fullName>
    </submittedName>
</protein>